<evidence type="ECO:0000313" key="6">
    <source>
        <dbReference type="Proteomes" id="UP001521785"/>
    </source>
</evidence>
<feature type="compositionally biased region" description="Basic residues" evidence="3">
    <location>
        <begin position="274"/>
        <end position="286"/>
    </location>
</feature>
<dbReference type="InterPro" id="IPR012677">
    <property type="entry name" value="Nucleotide-bd_a/b_plait_sf"/>
</dbReference>
<name>A0ABR3QSN8_9PLEO</name>
<sequence length="319" mass="34590">MSNRDNLQPHPSLPARPPPPTYSAPPSRSNTAGRNPPAYAGFVAQAPPSQAPTPSTMYPQSTVSAPYQATAYPSNNTYYNPYQAYGAQAPAAAYAAPPAVSQFRSNYDPEEEARMAEWNSAYTRDDNAKKPASTTAAARVEASSAPDGEAGSGGTGKQKTVIREGGGKTWEDPSLLEWDPLHPRLFIGNLAGEVTDDSLLKAFSKYPSVSKAHVVRDKRTTKSKSYGFVSFANTDDYFRAAKEMQGKYIGSHPVLIKRAVSEVKATTKRDDKHGKHGKNRNNKNNKKQQQNEPKPTFTGQLMSAGIQKKGKNNGPRMLG</sequence>
<evidence type="ECO:0000259" key="4">
    <source>
        <dbReference type="PROSITE" id="PS50102"/>
    </source>
</evidence>
<keyword evidence="1 2" id="KW-0694">RNA-binding</keyword>
<comment type="caution">
    <text evidence="5">The sequence shown here is derived from an EMBL/GenBank/DDBJ whole genome shotgun (WGS) entry which is preliminary data.</text>
</comment>
<evidence type="ECO:0000256" key="3">
    <source>
        <dbReference type="SAM" id="MobiDB-lite"/>
    </source>
</evidence>
<keyword evidence="6" id="KW-1185">Reference proteome</keyword>
<organism evidence="5 6">
    <name type="scientific">Paraconiothyrium brasiliense</name>
    <dbReference type="NCBI Taxonomy" id="300254"/>
    <lineage>
        <taxon>Eukaryota</taxon>
        <taxon>Fungi</taxon>
        <taxon>Dikarya</taxon>
        <taxon>Ascomycota</taxon>
        <taxon>Pezizomycotina</taxon>
        <taxon>Dothideomycetes</taxon>
        <taxon>Pleosporomycetidae</taxon>
        <taxon>Pleosporales</taxon>
        <taxon>Massarineae</taxon>
        <taxon>Didymosphaeriaceae</taxon>
        <taxon>Paraconiothyrium</taxon>
    </lineage>
</organism>
<dbReference type="PANTHER" id="PTHR47640:SF11">
    <property type="entry name" value="RNA-BINDING PROTEIN 42"/>
    <property type="match status" value="1"/>
</dbReference>
<evidence type="ECO:0000256" key="2">
    <source>
        <dbReference type="PROSITE-ProRule" id="PRU00176"/>
    </source>
</evidence>
<feature type="region of interest" description="Disordered" evidence="3">
    <location>
        <begin position="263"/>
        <end position="319"/>
    </location>
</feature>
<proteinExistence type="predicted"/>
<accession>A0ABR3QSN8</accession>
<feature type="region of interest" description="Disordered" evidence="3">
    <location>
        <begin position="122"/>
        <end position="174"/>
    </location>
</feature>
<gene>
    <name evidence="5" type="ORF">SLS60_009828</name>
</gene>
<dbReference type="SUPFAM" id="SSF54928">
    <property type="entry name" value="RNA-binding domain, RBD"/>
    <property type="match status" value="1"/>
</dbReference>
<dbReference type="EMBL" id="JAKJXO020000016">
    <property type="protein sequence ID" value="KAL1595140.1"/>
    <property type="molecule type" value="Genomic_DNA"/>
</dbReference>
<dbReference type="SMART" id="SM00360">
    <property type="entry name" value="RRM"/>
    <property type="match status" value="1"/>
</dbReference>
<evidence type="ECO:0000313" key="5">
    <source>
        <dbReference type="EMBL" id="KAL1595140.1"/>
    </source>
</evidence>
<dbReference type="InterPro" id="IPR035979">
    <property type="entry name" value="RBD_domain_sf"/>
</dbReference>
<feature type="compositionally biased region" description="Basic and acidic residues" evidence="3">
    <location>
        <begin position="161"/>
        <end position="171"/>
    </location>
</feature>
<dbReference type="Proteomes" id="UP001521785">
    <property type="component" value="Unassembled WGS sequence"/>
</dbReference>
<feature type="compositionally biased region" description="Low complexity" evidence="3">
    <location>
        <begin position="44"/>
        <end position="56"/>
    </location>
</feature>
<feature type="compositionally biased region" description="Pro residues" evidence="3">
    <location>
        <begin position="11"/>
        <end position="23"/>
    </location>
</feature>
<feature type="domain" description="RRM" evidence="4">
    <location>
        <begin position="183"/>
        <end position="261"/>
    </location>
</feature>
<dbReference type="PROSITE" id="PS50102">
    <property type="entry name" value="RRM"/>
    <property type="match status" value="1"/>
</dbReference>
<protein>
    <recommendedName>
        <fullName evidence="4">RRM domain-containing protein</fullName>
    </recommendedName>
</protein>
<dbReference type="Gene3D" id="3.30.70.330">
    <property type="match status" value="1"/>
</dbReference>
<evidence type="ECO:0000256" key="1">
    <source>
        <dbReference type="ARBA" id="ARBA00022884"/>
    </source>
</evidence>
<dbReference type="InterPro" id="IPR000504">
    <property type="entry name" value="RRM_dom"/>
</dbReference>
<dbReference type="PANTHER" id="PTHR47640">
    <property type="entry name" value="TRNA SELENOCYSTEINE 1-ASSOCIATED PROTEIN 1-RELATED-RELATED"/>
    <property type="match status" value="1"/>
</dbReference>
<dbReference type="InterPro" id="IPR050825">
    <property type="entry name" value="RBM42_RBP45_47-like"/>
</dbReference>
<feature type="region of interest" description="Disordered" evidence="3">
    <location>
        <begin position="1"/>
        <end position="61"/>
    </location>
</feature>
<dbReference type="Pfam" id="PF00076">
    <property type="entry name" value="RRM_1"/>
    <property type="match status" value="1"/>
</dbReference>
<reference evidence="5 6" key="1">
    <citation type="submission" date="2024-02" db="EMBL/GenBank/DDBJ databases">
        <title>De novo assembly and annotation of 12 fungi associated with fruit tree decline syndrome in Ontario, Canada.</title>
        <authorList>
            <person name="Sulman M."/>
            <person name="Ellouze W."/>
            <person name="Ilyukhin E."/>
        </authorList>
    </citation>
    <scope>NUCLEOTIDE SEQUENCE [LARGE SCALE GENOMIC DNA]</scope>
    <source>
        <strain evidence="5 6">M42-189</strain>
    </source>
</reference>
<feature type="compositionally biased region" description="Basic and acidic residues" evidence="3">
    <location>
        <begin position="263"/>
        <end position="273"/>
    </location>
</feature>